<comment type="cofactor">
    <cofactor evidence="1">
        <name>Mg(2+)</name>
        <dbReference type="ChEBI" id="CHEBI:18420"/>
    </cofactor>
</comment>
<evidence type="ECO:0000259" key="10">
    <source>
        <dbReference type="Pfam" id="PF01656"/>
    </source>
</evidence>
<evidence type="ECO:0000256" key="5">
    <source>
        <dbReference type="ARBA" id="ARBA00022598"/>
    </source>
</evidence>
<dbReference type="InterPro" id="IPR002586">
    <property type="entry name" value="CobQ/CobB/MinD/ParA_Nub-bd_dom"/>
</dbReference>
<keyword evidence="5" id="KW-0436">Ligase</keyword>
<evidence type="ECO:0000256" key="9">
    <source>
        <dbReference type="ARBA" id="ARBA00022962"/>
    </source>
</evidence>
<comment type="similarity">
    <text evidence="3">Belongs to the CobB/CobQ family. CobQ subfamily.</text>
</comment>
<evidence type="ECO:0000256" key="1">
    <source>
        <dbReference type="ARBA" id="ARBA00001946"/>
    </source>
</evidence>
<dbReference type="SUPFAM" id="SSF52540">
    <property type="entry name" value="P-loop containing nucleoside triphosphate hydrolases"/>
    <property type="match status" value="1"/>
</dbReference>
<dbReference type="GO" id="GO:0009236">
    <property type="term" value="P:cobalamin biosynthetic process"/>
    <property type="evidence" value="ECO:0007669"/>
    <property type="project" value="UniProtKB-KW"/>
</dbReference>
<dbReference type="Gene3D" id="3.40.50.300">
    <property type="entry name" value="P-loop containing nucleotide triphosphate hydrolases"/>
    <property type="match status" value="2"/>
</dbReference>
<feature type="domain" description="CobB/CobQ-like glutamine amidotransferase" evidence="11">
    <location>
        <begin position="237"/>
        <end position="414"/>
    </location>
</feature>
<evidence type="ECO:0000256" key="3">
    <source>
        <dbReference type="ARBA" id="ARBA00006205"/>
    </source>
</evidence>
<keyword evidence="9" id="KW-0315">Glutamine amidotransferase</keyword>
<evidence type="ECO:0000313" key="12">
    <source>
        <dbReference type="EMBL" id="SEP68395.1"/>
    </source>
</evidence>
<dbReference type="NCBIfam" id="TIGR00379">
    <property type="entry name" value="cobB"/>
    <property type="match status" value="1"/>
</dbReference>
<reference evidence="12 13" key="1">
    <citation type="submission" date="2016-10" db="EMBL/GenBank/DDBJ databases">
        <authorList>
            <person name="de Groot N.N."/>
        </authorList>
    </citation>
    <scope>NUCLEOTIDE SEQUENCE [LARGE SCALE GENOMIC DNA]</scope>
    <source>
        <strain evidence="12 13">DSM 25927</strain>
    </source>
</reference>
<keyword evidence="8" id="KW-0460">Magnesium</keyword>
<accession>A0A1H8ZVN7</accession>
<keyword evidence="7" id="KW-0067">ATP-binding</keyword>
<keyword evidence="6" id="KW-0547">Nucleotide-binding</keyword>
<dbReference type="InterPro" id="IPR004484">
    <property type="entry name" value="CbiA/CobB_synth"/>
</dbReference>
<dbReference type="Pfam" id="PF01656">
    <property type="entry name" value="CbiA"/>
    <property type="match status" value="1"/>
</dbReference>
<dbReference type="PROSITE" id="PS51274">
    <property type="entry name" value="GATASE_COBBQ"/>
    <property type="match status" value="1"/>
</dbReference>
<dbReference type="CDD" id="cd03130">
    <property type="entry name" value="GATase1_CobB"/>
    <property type="match status" value="1"/>
</dbReference>
<dbReference type="Proteomes" id="UP000199233">
    <property type="component" value="Unassembled WGS sequence"/>
</dbReference>
<name>A0A1H8ZVN7_9GAMM</name>
<dbReference type="NCBIfam" id="NF002204">
    <property type="entry name" value="PRK01077.1"/>
    <property type="match status" value="1"/>
</dbReference>
<comment type="pathway">
    <text evidence="2">Cofactor biosynthesis; adenosylcobalamin biosynthesis.</text>
</comment>
<gene>
    <name evidence="12" type="ORF">SAMN04488038_101175</name>
</gene>
<proteinExistence type="inferred from homology"/>
<dbReference type="EMBL" id="FOFS01000001">
    <property type="protein sequence ID" value="SEP68395.1"/>
    <property type="molecule type" value="Genomic_DNA"/>
</dbReference>
<dbReference type="InterPro" id="IPR027417">
    <property type="entry name" value="P-loop_NTPase"/>
</dbReference>
<dbReference type="PANTHER" id="PTHR43873">
    <property type="entry name" value="COBYRINATE A,C-DIAMIDE SYNTHASE"/>
    <property type="match status" value="1"/>
</dbReference>
<evidence type="ECO:0000259" key="11">
    <source>
        <dbReference type="Pfam" id="PF07685"/>
    </source>
</evidence>
<dbReference type="PANTHER" id="PTHR43873:SF1">
    <property type="entry name" value="COBYRINATE A,C-DIAMIDE SYNTHASE"/>
    <property type="match status" value="1"/>
</dbReference>
<dbReference type="GO" id="GO:0005524">
    <property type="term" value="F:ATP binding"/>
    <property type="evidence" value="ECO:0007669"/>
    <property type="project" value="UniProtKB-KW"/>
</dbReference>
<dbReference type="STRING" id="489703.SAMN04488038_101175"/>
<evidence type="ECO:0000313" key="13">
    <source>
        <dbReference type="Proteomes" id="UP000199233"/>
    </source>
</evidence>
<organism evidence="12 13">
    <name type="scientific">Solimonas aquatica</name>
    <dbReference type="NCBI Taxonomy" id="489703"/>
    <lineage>
        <taxon>Bacteria</taxon>
        <taxon>Pseudomonadati</taxon>
        <taxon>Pseudomonadota</taxon>
        <taxon>Gammaproteobacteria</taxon>
        <taxon>Nevskiales</taxon>
        <taxon>Nevskiaceae</taxon>
        <taxon>Solimonas</taxon>
    </lineage>
</organism>
<evidence type="ECO:0000256" key="2">
    <source>
        <dbReference type="ARBA" id="ARBA00004953"/>
    </source>
</evidence>
<sequence length="432" mass="46367">MSRCRALMISAPASGQGKTTLTAALARRARQQGLRVRVFKTGADFLDPMLLEAASGAPVHQLDLWMCGEAQCRHLLAEAAREAELILVEGVMGLYDGEPSSADLAQCFDLPVLALIEAGAMAQTFAALAHGLRSFRTGLRFHGVFANGVGSAAHAQLLQDALPADLPLCGWLAHAAELSLPQRHLGLVQARELPDLDRRLDALARALQALPAFDTLPLLDFTAPAAPAQHAMLENLRIGIARDEAFAFVYPANPELLQAMGARLSEFSPLHDAGLPQVDALYLPGGYPELHASRLARNTALLTALREHHARGKPLLAECGGMMLLCEQLVDADHQAHPMAGLLPARALMQPRLQALSLQSLALPDGELRGHSFHYSTLQTRQPAARQARTAQNQPGEAVFQTRGLTASYLHFYLPSCPPAAASLFRPCAAAH</sequence>
<evidence type="ECO:0000256" key="8">
    <source>
        <dbReference type="ARBA" id="ARBA00022842"/>
    </source>
</evidence>
<evidence type="ECO:0000256" key="7">
    <source>
        <dbReference type="ARBA" id="ARBA00022840"/>
    </source>
</evidence>
<keyword evidence="4" id="KW-0169">Cobalamin biosynthesis</keyword>
<feature type="domain" description="CobQ/CobB/MinD/ParA nucleotide binding" evidence="10">
    <location>
        <begin position="8"/>
        <end position="164"/>
    </location>
</feature>
<dbReference type="InterPro" id="IPR011698">
    <property type="entry name" value="GATase_3"/>
</dbReference>
<dbReference type="InterPro" id="IPR029062">
    <property type="entry name" value="Class_I_gatase-like"/>
</dbReference>
<evidence type="ECO:0000256" key="6">
    <source>
        <dbReference type="ARBA" id="ARBA00022741"/>
    </source>
</evidence>
<dbReference type="SUPFAM" id="SSF52317">
    <property type="entry name" value="Class I glutamine amidotransferase-like"/>
    <property type="match status" value="1"/>
</dbReference>
<dbReference type="AlphaFoldDB" id="A0A1H8ZVN7"/>
<protein>
    <submittedName>
        <fullName evidence="12">Cobyrinic acid a,c-diamide synthase</fullName>
    </submittedName>
</protein>
<evidence type="ECO:0000256" key="4">
    <source>
        <dbReference type="ARBA" id="ARBA00022573"/>
    </source>
</evidence>
<dbReference type="Gene3D" id="3.40.50.880">
    <property type="match status" value="1"/>
</dbReference>
<dbReference type="Pfam" id="PF07685">
    <property type="entry name" value="GATase_3"/>
    <property type="match status" value="1"/>
</dbReference>
<dbReference type="GO" id="GO:0042242">
    <property type="term" value="F:cobyrinic acid a,c-diamide synthase activity"/>
    <property type="evidence" value="ECO:0007669"/>
    <property type="project" value="InterPro"/>
</dbReference>
<keyword evidence="13" id="KW-1185">Reference proteome</keyword>